<sequence>MMFLCQSNYSPTCQPAHYAVKGSARGEPPPAKFPHHKRGETPPPYMCLLHHRNIYRNNFFRNIFATYCLYING</sequence>
<name>A0A0F3GM30_9BACT</name>
<proteinExistence type="predicted"/>
<keyword evidence="2" id="KW-1185">Reference proteome</keyword>
<evidence type="ECO:0000313" key="2">
    <source>
        <dbReference type="Proteomes" id="UP000033423"/>
    </source>
</evidence>
<protein>
    <submittedName>
        <fullName evidence="1">Uncharacterized protein</fullName>
    </submittedName>
</protein>
<reference evidence="1 2" key="1">
    <citation type="submission" date="2015-02" db="EMBL/GenBank/DDBJ databases">
        <title>Single-cell genomics of uncultivated deep-branching MTB reveals a conserved set of magnetosome genes.</title>
        <authorList>
            <person name="Kolinko S."/>
            <person name="Richter M."/>
            <person name="Glockner F.O."/>
            <person name="Brachmann A."/>
            <person name="Schuler D."/>
        </authorList>
    </citation>
    <scope>NUCLEOTIDE SEQUENCE [LARGE SCALE GENOMIC DNA]</scope>
    <source>
        <strain evidence="1">TM-1</strain>
    </source>
</reference>
<gene>
    <name evidence="1" type="ORF">MBAV_004776</name>
</gene>
<dbReference type="EMBL" id="LACI01002073">
    <property type="protein sequence ID" value="KJU83029.1"/>
    <property type="molecule type" value="Genomic_DNA"/>
</dbReference>
<dbReference type="AlphaFoldDB" id="A0A0F3GM30"/>
<evidence type="ECO:0000313" key="1">
    <source>
        <dbReference type="EMBL" id="KJU83029.1"/>
    </source>
</evidence>
<accession>A0A0F3GM30</accession>
<dbReference type="Proteomes" id="UP000033423">
    <property type="component" value="Unassembled WGS sequence"/>
</dbReference>
<comment type="caution">
    <text evidence="1">The sequence shown here is derived from an EMBL/GenBank/DDBJ whole genome shotgun (WGS) entry which is preliminary data.</text>
</comment>
<organism evidence="1 2">
    <name type="scientific">Candidatus Magnetobacterium bavaricum</name>
    <dbReference type="NCBI Taxonomy" id="29290"/>
    <lineage>
        <taxon>Bacteria</taxon>
        <taxon>Pseudomonadati</taxon>
        <taxon>Nitrospirota</taxon>
        <taxon>Thermodesulfovibrionia</taxon>
        <taxon>Thermodesulfovibrionales</taxon>
        <taxon>Candidatus Magnetobacteriaceae</taxon>
        <taxon>Candidatus Magnetobacterium</taxon>
    </lineage>
</organism>